<comment type="caution">
    <text evidence="1">The sequence shown here is derived from an EMBL/GenBank/DDBJ whole genome shotgun (WGS) entry which is preliminary data.</text>
</comment>
<dbReference type="Proteomes" id="UP000029736">
    <property type="component" value="Unassembled WGS sequence"/>
</dbReference>
<reference evidence="1 2" key="1">
    <citation type="journal article" date="2014" name="Int. J. Syst. Evol. Microbiol.">
        <title>Phaeodactylibacter xiamenensis gen. nov., sp. nov., a member of the family Saprospiraceae isolated from the marine alga Phaeodactylum tricornutum.</title>
        <authorList>
            <person name="Chen Z.Jr."/>
            <person name="Lei X."/>
            <person name="Lai Q."/>
            <person name="Li Y."/>
            <person name="Zhang B."/>
            <person name="Zhang J."/>
            <person name="Zhang H."/>
            <person name="Yang L."/>
            <person name="Zheng W."/>
            <person name="Tian Y."/>
            <person name="Yu Z."/>
            <person name="Xu H.Jr."/>
            <person name="Zheng T."/>
        </authorList>
    </citation>
    <scope>NUCLEOTIDE SEQUENCE [LARGE SCALE GENOMIC DNA]</scope>
    <source>
        <strain evidence="1 2">KD52</strain>
    </source>
</reference>
<evidence type="ECO:0008006" key="3">
    <source>
        <dbReference type="Google" id="ProtNLM"/>
    </source>
</evidence>
<evidence type="ECO:0000313" key="1">
    <source>
        <dbReference type="EMBL" id="KGE88883.1"/>
    </source>
</evidence>
<protein>
    <recommendedName>
        <fullName evidence="3">Alpha/beta hydrolase</fullName>
    </recommendedName>
</protein>
<accession>A0A098SB70</accession>
<gene>
    <name evidence="1" type="ORF">IX84_06140</name>
</gene>
<keyword evidence="2" id="KW-1185">Reference proteome</keyword>
<evidence type="ECO:0000313" key="2">
    <source>
        <dbReference type="Proteomes" id="UP000029736"/>
    </source>
</evidence>
<dbReference type="OrthoDB" id="792213at2"/>
<sequence>MPRITLLYLLLTITIAHLRAQPVEVQPYAGGTLLMTALPTAPFPAAARADGHDYNGKHFPREKHYQDSTVALFIPAGFERSDSANYIVHFHGWWNSVDSVLATFNLPEQLAASGKNAILVIPQGPKNAPDSNGGKLENNGAFAAFMEDVSRVAARHLNLRSLPHRHLILSGHSGGYRVISYILQQGGEPIREVWLFDGLYGQLEKYAMWLERGGPRLVLLYTDEGGTYSTTLGFRDSLKAWGMPFTEVESRNGQPLPALPDSGTIFWHTDLGHNAVLHERQQFAHLLRHCSWLHGKRKK</sequence>
<proteinExistence type="predicted"/>
<organism evidence="1 2">
    <name type="scientific">Phaeodactylibacter xiamenensis</name>
    <dbReference type="NCBI Taxonomy" id="1524460"/>
    <lineage>
        <taxon>Bacteria</taxon>
        <taxon>Pseudomonadati</taxon>
        <taxon>Bacteroidota</taxon>
        <taxon>Saprospiria</taxon>
        <taxon>Saprospirales</taxon>
        <taxon>Haliscomenobacteraceae</taxon>
        <taxon>Phaeodactylibacter</taxon>
    </lineage>
</organism>
<dbReference type="RefSeq" id="WP_044217479.1">
    <property type="nucleotide sequence ID" value="NZ_JBKAGJ010000001.1"/>
</dbReference>
<dbReference type="EMBL" id="JPOS01000014">
    <property type="protein sequence ID" value="KGE88883.1"/>
    <property type="molecule type" value="Genomic_DNA"/>
</dbReference>
<dbReference type="InterPro" id="IPR029058">
    <property type="entry name" value="AB_hydrolase_fold"/>
</dbReference>
<dbReference type="Gene3D" id="3.40.50.1820">
    <property type="entry name" value="alpha/beta hydrolase"/>
    <property type="match status" value="1"/>
</dbReference>
<dbReference type="SUPFAM" id="SSF53474">
    <property type="entry name" value="alpha/beta-Hydrolases"/>
    <property type="match status" value="1"/>
</dbReference>
<dbReference type="STRING" id="1524460.IX84_06140"/>
<name>A0A098SB70_9BACT</name>
<dbReference type="AlphaFoldDB" id="A0A098SB70"/>